<dbReference type="InterPro" id="IPR036909">
    <property type="entry name" value="Cyt_c-like_dom_sf"/>
</dbReference>
<evidence type="ECO:0000256" key="4">
    <source>
        <dbReference type="PROSITE-ProRule" id="PRU00433"/>
    </source>
</evidence>
<feature type="transmembrane region" description="Helical" evidence="5">
    <location>
        <begin position="21"/>
        <end position="37"/>
    </location>
</feature>
<dbReference type="InterPro" id="IPR011042">
    <property type="entry name" value="6-blade_b-propeller_TolB-like"/>
</dbReference>
<dbReference type="InterPro" id="IPR054539">
    <property type="entry name" value="Beta-prop_PDH"/>
</dbReference>
<organism evidence="7 8">
    <name type="scientific">Flagellimonas alvinocaridis</name>
    <dbReference type="NCBI Taxonomy" id="2530200"/>
    <lineage>
        <taxon>Bacteria</taxon>
        <taxon>Pseudomonadati</taxon>
        <taxon>Bacteroidota</taxon>
        <taxon>Flavobacteriia</taxon>
        <taxon>Flavobacteriales</taxon>
        <taxon>Flavobacteriaceae</taxon>
        <taxon>Flagellimonas</taxon>
    </lineage>
</organism>
<keyword evidence="3 4" id="KW-0408">Iron</keyword>
<keyword evidence="8" id="KW-1185">Reference proteome</keyword>
<dbReference type="AlphaFoldDB" id="A0A4S8RIF1"/>
<dbReference type="Gene3D" id="1.10.760.10">
    <property type="entry name" value="Cytochrome c-like domain"/>
    <property type="match status" value="1"/>
</dbReference>
<accession>A0A4S8RIF1</accession>
<evidence type="ECO:0000259" key="6">
    <source>
        <dbReference type="PROSITE" id="PS51007"/>
    </source>
</evidence>
<keyword evidence="5" id="KW-0812">Transmembrane</keyword>
<dbReference type="Pfam" id="PF22807">
    <property type="entry name" value="TrAA12"/>
    <property type="match status" value="1"/>
</dbReference>
<dbReference type="GO" id="GO:0020037">
    <property type="term" value="F:heme binding"/>
    <property type="evidence" value="ECO:0007669"/>
    <property type="project" value="InterPro"/>
</dbReference>
<keyword evidence="5" id="KW-1133">Transmembrane helix</keyword>
<dbReference type="InterPro" id="IPR051459">
    <property type="entry name" value="Cytochrome_c-type_DH"/>
</dbReference>
<comment type="caution">
    <text evidence="7">The sequence shown here is derived from an EMBL/GenBank/DDBJ whole genome shotgun (WGS) entry which is preliminary data.</text>
</comment>
<evidence type="ECO:0000256" key="1">
    <source>
        <dbReference type="ARBA" id="ARBA00022617"/>
    </source>
</evidence>
<dbReference type="PANTHER" id="PTHR35008:SF8">
    <property type="entry name" value="ALCOHOL DEHYDROGENASE CYTOCHROME C SUBUNIT"/>
    <property type="match status" value="1"/>
</dbReference>
<dbReference type="Proteomes" id="UP000310406">
    <property type="component" value="Unassembled WGS sequence"/>
</dbReference>
<name>A0A4S8RIF1_9FLAO</name>
<dbReference type="Gene3D" id="2.120.10.30">
    <property type="entry name" value="TolB, C-terminal domain"/>
    <property type="match status" value="1"/>
</dbReference>
<evidence type="ECO:0000256" key="2">
    <source>
        <dbReference type="ARBA" id="ARBA00022723"/>
    </source>
</evidence>
<feature type="domain" description="Cytochrome c" evidence="6">
    <location>
        <begin position="494"/>
        <end position="582"/>
    </location>
</feature>
<keyword evidence="5" id="KW-0472">Membrane</keyword>
<dbReference type="OrthoDB" id="9811395at2"/>
<dbReference type="SUPFAM" id="SSF46626">
    <property type="entry name" value="Cytochrome c"/>
    <property type="match status" value="1"/>
</dbReference>
<evidence type="ECO:0000313" key="8">
    <source>
        <dbReference type="Proteomes" id="UP000310406"/>
    </source>
</evidence>
<dbReference type="GO" id="GO:0046872">
    <property type="term" value="F:metal ion binding"/>
    <property type="evidence" value="ECO:0007669"/>
    <property type="project" value="UniProtKB-KW"/>
</dbReference>
<dbReference type="PROSITE" id="PS51007">
    <property type="entry name" value="CYTC"/>
    <property type="match status" value="1"/>
</dbReference>
<proteinExistence type="predicted"/>
<dbReference type="GO" id="GO:0009055">
    <property type="term" value="F:electron transfer activity"/>
    <property type="evidence" value="ECO:0007669"/>
    <property type="project" value="InterPro"/>
</dbReference>
<evidence type="ECO:0000313" key="7">
    <source>
        <dbReference type="EMBL" id="THV58178.1"/>
    </source>
</evidence>
<dbReference type="EMBL" id="SNTZ01000008">
    <property type="protein sequence ID" value="THV58178.1"/>
    <property type="molecule type" value="Genomic_DNA"/>
</dbReference>
<dbReference type="InterPro" id="IPR009056">
    <property type="entry name" value="Cyt_c-like_dom"/>
</dbReference>
<dbReference type="PANTHER" id="PTHR35008">
    <property type="entry name" value="BLL4482 PROTEIN-RELATED"/>
    <property type="match status" value="1"/>
</dbReference>
<evidence type="ECO:0000256" key="5">
    <source>
        <dbReference type="SAM" id="Phobius"/>
    </source>
</evidence>
<dbReference type="SUPFAM" id="SSF50952">
    <property type="entry name" value="Soluble quinoprotein glucose dehydrogenase"/>
    <property type="match status" value="1"/>
</dbReference>
<gene>
    <name evidence="7" type="ORF">EZV76_12955</name>
</gene>
<keyword evidence="2 4" id="KW-0479">Metal-binding</keyword>
<keyword evidence="1 4" id="KW-0349">Heme</keyword>
<sequence length="604" mass="67900">MINFLNQTKQPNTKYANNKRVFVYPLLCVIAAIFLVQCSSKDNGLPAGDPDNAGLFVPDGFEVVAVVDSLKGRARHLTVNTNGDIYVKLRFPNDEGGNAALRDTDNDGKADIIETFDDYIDRSSYGTEMRIHNGYLYFSSVTRIYRQKLTDQLVPDTELELILTDRQPPRQHDTKPIAFDNEGNLYTVYGAPSDVCQVDDRSPLSPGMFPCPILEDRAGVWKFDANKLNQFQEDGEKFATGLRSVVGMDWNHQDDNLYAVVHGRDYMHPTWPNKFTPWEGSVLPSEVFVRLKDGDDAGWPYHYYDQIKGDYFLNPEYGGDGEKQGEDVDQLTDPVVGFLGHFAPNDIMFYEGDQFPERYKNGAFIAFHGSTSSAPYPQTGYFIGFVPMENGIPTGPWEVFADGFAEQEIIKNTSDATYRPMGLAVGPDGSLYVSDSEKGKIWRIMYKGDKDEFGEAELAGMEERKRTASNIKTPVEFEDLVVKPNDEDDIYSDENVGEGGKLYNTYCSVCHQRNGLGNDRFPPLDDAEWILGDKTRLINVVLQGLRGEIFVHEKSYNNVMPKLDRLSDEEIAGILTYVRGSFGNKGSKITPEEVAKVRKTNETP</sequence>
<evidence type="ECO:0000256" key="3">
    <source>
        <dbReference type="ARBA" id="ARBA00023004"/>
    </source>
</evidence>
<dbReference type="Pfam" id="PF13442">
    <property type="entry name" value="Cytochrome_CBB3"/>
    <property type="match status" value="1"/>
</dbReference>
<protein>
    <submittedName>
        <fullName evidence="7">C-type cytochrome</fullName>
    </submittedName>
</protein>
<reference evidence="7 8" key="1">
    <citation type="submission" date="2019-03" db="EMBL/GenBank/DDBJ databases">
        <title>Muricauda SCR12 sp.nov, a marine bacterium isolated from Pacific Ocean:the Okinawa trough.</title>
        <authorList>
            <person name="Liu L."/>
        </authorList>
    </citation>
    <scope>NUCLEOTIDE SEQUENCE [LARGE SCALE GENOMIC DNA]</scope>
    <source>
        <strain evidence="7 8">SCR12</strain>
    </source>
</reference>
<dbReference type="InterPro" id="IPR011041">
    <property type="entry name" value="Quinoprot_gluc/sorb_DH_b-prop"/>
</dbReference>